<evidence type="ECO:0000313" key="3">
    <source>
        <dbReference type="Proteomes" id="UP001151760"/>
    </source>
</evidence>
<evidence type="ECO:0000313" key="2">
    <source>
        <dbReference type="EMBL" id="GJT35822.1"/>
    </source>
</evidence>
<reference evidence="2" key="1">
    <citation type="journal article" date="2022" name="Int. J. Mol. Sci.">
        <title>Draft Genome of Tanacetum Coccineum: Genomic Comparison of Closely Related Tanacetum-Family Plants.</title>
        <authorList>
            <person name="Yamashiro T."/>
            <person name="Shiraishi A."/>
            <person name="Nakayama K."/>
            <person name="Satake H."/>
        </authorList>
    </citation>
    <scope>NUCLEOTIDE SEQUENCE</scope>
</reference>
<dbReference type="PANTHER" id="PTHR11439:SF524">
    <property type="entry name" value="RNA-DIRECTED DNA POLYMERASE, PROTEIN KINASE RLK-PELLE-DLSV FAMILY"/>
    <property type="match status" value="1"/>
</dbReference>
<protein>
    <submittedName>
        <fullName evidence="2">Ribonuclease H-like domain-containing protein</fullName>
    </submittedName>
</protein>
<dbReference type="Proteomes" id="UP001151760">
    <property type="component" value="Unassembled WGS sequence"/>
</dbReference>
<dbReference type="SUPFAM" id="SSF56672">
    <property type="entry name" value="DNA/RNA polymerases"/>
    <property type="match status" value="1"/>
</dbReference>
<feature type="domain" description="Reverse transcriptase Ty1/copia-type" evidence="1">
    <location>
        <begin position="213"/>
        <end position="279"/>
    </location>
</feature>
<dbReference type="EMBL" id="BQNB010015083">
    <property type="protein sequence ID" value="GJT35822.1"/>
    <property type="molecule type" value="Genomic_DNA"/>
</dbReference>
<gene>
    <name evidence="2" type="ORF">Tco_0926241</name>
</gene>
<dbReference type="Pfam" id="PF07727">
    <property type="entry name" value="RVT_2"/>
    <property type="match status" value="1"/>
</dbReference>
<dbReference type="InterPro" id="IPR013103">
    <property type="entry name" value="RVT_2"/>
</dbReference>
<sequence length="437" mass="48604">MTFWDTLQARLVVGNPQPAKKAWDLIAEIFNNNKRSRTIALKADSDDVVTFALERLPEKYENVCGIITHWDPFPDLKTARSMLTTEEMRLKSKSQALPVDSSSSSPMVLVAESGPSIQYGVPTYPTARPITYAASPPGFPPHLAQPTSHVGSEMLRRLLSSNSISCNKEKPTVLCHACQLGKHVSLPFVSSSTLVTSCFDVIHSDMWSSPSLQALLVPNGSTQLEGIDVDETFSSVVKPGTIRTVLSLATSRHWPVHQLDAKNAFYMGADTAYSLLYVDDIVLTASSEIRKYAAEILELAHMVNCKISRTPVDTESKLGDDGDPDLTLYRSLAGSLRYLTFTRPDISYAVHQVSLYMDNPWDSHFSSLKRILQYVREYRGVANAVAETCWVRNLLREMHTPLSSATLVYCDNVQVLHVPSRYQYADIFTKGFAFCIV</sequence>
<keyword evidence="3" id="KW-1185">Reference proteome</keyword>
<comment type="caution">
    <text evidence="2">The sequence shown here is derived from an EMBL/GenBank/DDBJ whole genome shotgun (WGS) entry which is preliminary data.</text>
</comment>
<evidence type="ECO:0000259" key="1">
    <source>
        <dbReference type="Pfam" id="PF07727"/>
    </source>
</evidence>
<proteinExistence type="predicted"/>
<dbReference type="PANTHER" id="PTHR11439">
    <property type="entry name" value="GAG-POL-RELATED RETROTRANSPOSON"/>
    <property type="match status" value="1"/>
</dbReference>
<name>A0ABQ5DBS2_9ASTR</name>
<reference evidence="2" key="2">
    <citation type="submission" date="2022-01" db="EMBL/GenBank/DDBJ databases">
        <authorList>
            <person name="Yamashiro T."/>
            <person name="Shiraishi A."/>
            <person name="Satake H."/>
            <person name="Nakayama K."/>
        </authorList>
    </citation>
    <scope>NUCLEOTIDE SEQUENCE</scope>
</reference>
<accession>A0ABQ5DBS2</accession>
<organism evidence="2 3">
    <name type="scientific">Tanacetum coccineum</name>
    <dbReference type="NCBI Taxonomy" id="301880"/>
    <lineage>
        <taxon>Eukaryota</taxon>
        <taxon>Viridiplantae</taxon>
        <taxon>Streptophyta</taxon>
        <taxon>Embryophyta</taxon>
        <taxon>Tracheophyta</taxon>
        <taxon>Spermatophyta</taxon>
        <taxon>Magnoliopsida</taxon>
        <taxon>eudicotyledons</taxon>
        <taxon>Gunneridae</taxon>
        <taxon>Pentapetalae</taxon>
        <taxon>asterids</taxon>
        <taxon>campanulids</taxon>
        <taxon>Asterales</taxon>
        <taxon>Asteraceae</taxon>
        <taxon>Asteroideae</taxon>
        <taxon>Anthemideae</taxon>
        <taxon>Anthemidinae</taxon>
        <taxon>Tanacetum</taxon>
    </lineage>
</organism>
<dbReference type="InterPro" id="IPR043502">
    <property type="entry name" value="DNA/RNA_pol_sf"/>
</dbReference>